<keyword evidence="1" id="KW-1133">Transmembrane helix</keyword>
<organism evidence="2 3">
    <name type="scientific">Mucilaginibacter conchicola</name>
    <dbReference type="NCBI Taxonomy" id="2303333"/>
    <lineage>
        <taxon>Bacteria</taxon>
        <taxon>Pseudomonadati</taxon>
        <taxon>Bacteroidota</taxon>
        <taxon>Sphingobacteriia</taxon>
        <taxon>Sphingobacteriales</taxon>
        <taxon>Sphingobacteriaceae</taxon>
        <taxon>Mucilaginibacter</taxon>
    </lineage>
</organism>
<dbReference type="EMBL" id="QWDC01000003">
    <property type="protein sequence ID" value="RFZ90678.1"/>
    <property type="molecule type" value="Genomic_DNA"/>
</dbReference>
<feature type="transmembrane region" description="Helical" evidence="1">
    <location>
        <begin position="61"/>
        <end position="84"/>
    </location>
</feature>
<evidence type="ECO:0000313" key="2">
    <source>
        <dbReference type="EMBL" id="RFZ90678.1"/>
    </source>
</evidence>
<evidence type="ECO:0000256" key="1">
    <source>
        <dbReference type="SAM" id="Phobius"/>
    </source>
</evidence>
<accession>A0A372NP84</accession>
<reference evidence="2 3" key="1">
    <citation type="submission" date="2018-08" db="EMBL/GenBank/DDBJ databases">
        <title>Mucilaginibacter sp. MYSH2.</title>
        <authorList>
            <person name="Seo T."/>
        </authorList>
    </citation>
    <scope>NUCLEOTIDE SEQUENCE [LARGE SCALE GENOMIC DNA]</scope>
    <source>
        <strain evidence="2 3">MYSH2</strain>
    </source>
</reference>
<sequence length="95" mass="10940">MQKDIIAIILSIVLICLAFVAGFYLIWWLERKTIYNTFTAVLFPTVTVLFLWLMGAFVSTIWVFLLTFLLPFLLIAGVSGGILAHHKRKRQRLLN</sequence>
<keyword evidence="1" id="KW-0812">Transmembrane</keyword>
<protein>
    <submittedName>
        <fullName evidence="2">Uncharacterized protein</fullName>
    </submittedName>
</protein>
<keyword evidence="1" id="KW-0472">Membrane</keyword>
<name>A0A372NP84_9SPHI</name>
<evidence type="ECO:0000313" key="3">
    <source>
        <dbReference type="Proteomes" id="UP000264217"/>
    </source>
</evidence>
<gene>
    <name evidence="2" type="ORF">D0C36_17085</name>
</gene>
<feature type="transmembrane region" description="Helical" evidence="1">
    <location>
        <begin position="6"/>
        <end position="27"/>
    </location>
</feature>
<keyword evidence="3" id="KW-1185">Reference proteome</keyword>
<dbReference type="AlphaFoldDB" id="A0A372NP84"/>
<feature type="transmembrane region" description="Helical" evidence="1">
    <location>
        <begin position="34"/>
        <end position="55"/>
    </location>
</feature>
<proteinExistence type="predicted"/>
<comment type="caution">
    <text evidence="2">The sequence shown here is derived from an EMBL/GenBank/DDBJ whole genome shotgun (WGS) entry which is preliminary data.</text>
</comment>
<dbReference type="Proteomes" id="UP000264217">
    <property type="component" value="Unassembled WGS sequence"/>
</dbReference>